<dbReference type="Proteomes" id="UP000467124">
    <property type="component" value="Unassembled WGS sequence"/>
</dbReference>
<keyword evidence="4" id="KW-0808">Transferase</keyword>
<evidence type="ECO:0000256" key="1">
    <source>
        <dbReference type="SAM" id="MobiDB-lite"/>
    </source>
</evidence>
<keyword evidence="2" id="KW-0812">Transmembrane</keyword>
<organism evidence="4 5">
    <name type="scientific">Nocardiopsis alba</name>
    <dbReference type="NCBI Taxonomy" id="53437"/>
    <lineage>
        <taxon>Bacteria</taxon>
        <taxon>Bacillati</taxon>
        <taxon>Actinomycetota</taxon>
        <taxon>Actinomycetes</taxon>
        <taxon>Streptosporangiales</taxon>
        <taxon>Nocardiopsidaceae</taxon>
        <taxon>Nocardiopsis</taxon>
    </lineage>
</organism>
<feature type="transmembrane region" description="Helical" evidence="2">
    <location>
        <begin position="318"/>
        <end position="341"/>
    </location>
</feature>
<feature type="domain" description="Acyltransferase 3" evidence="3">
    <location>
        <begin position="72"/>
        <end position="407"/>
    </location>
</feature>
<name>A0A7K2IT61_9ACTN</name>
<comment type="caution">
    <text evidence="4">The sequence shown here is derived from an EMBL/GenBank/DDBJ whole genome shotgun (WGS) entry which is preliminary data.</text>
</comment>
<keyword evidence="2" id="KW-1133">Transmembrane helix</keyword>
<feature type="transmembrane region" description="Helical" evidence="2">
    <location>
        <begin position="116"/>
        <end position="139"/>
    </location>
</feature>
<feature type="transmembrane region" description="Helical" evidence="2">
    <location>
        <begin position="76"/>
        <end position="96"/>
    </location>
</feature>
<feature type="transmembrane region" description="Helical" evidence="2">
    <location>
        <begin position="457"/>
        <end position="474"/>
    </location>
</feature>
<feature type="transmembrane region" description="Helical" evidence="2">
    <location>
        <begin position="278"/>
        <end position="298"/>
    </location>
</feature>
<reference evidence="4 5" key="1">
    <citation type="journal article" date="2019" name="Nat. Commun.">
        <title>The antimicrobial potential of Streptomyces from insect microbiomes.</title>
        <authorList>
            <person name="Chevrette M.G."/>
            <person name="Carlson C.M."/>
            <person name="Ortega H.E."/>
            <person name="Thomas C."/>
            <person name="Ananiev G.E."/>
            <person name="Barns K.J."/>
            <person name="Book A.J."/>
            <person name="Cagnazzo J."/>
            <person name="Carlos C."/>
            <person name="Flanigan W."/>
            <person name="Grubbs K.J."/>
            <person name="Horn H.A."/>
            <person name="Hoffmann F.M."/>
            <person name="Klassen J.L."/>
            <person name="Knack J.J."/>
            <person name="Lewin G.R."/>
            <person name="McDonald B.R."/>
            <person name="Muller L."/>
            <person name="Melo W.G.P."/>
            <person name="Pinto-Tomas A.A."/>
            <person name="Schmitz A."/>
            <person name="Wendt-Pienkowski E."/>
            <person name="Wildman S."/>
            <person name="Zhao M."/>
            <person name="Zhang F."/>
            <person name="Bugni T.S."/>
            <person name="Andes D.R."/>
            <person name="Pupo M.T."/>
            <person name="Currie C.R."/>
        </authorList>
    </citation>
    <scope>NUCLEOTIDE SEQUENCE [LARGE SCALE GENOMIC DNA]</scope>
    <source>
        <strain evidence="4 5">SID5840</strain>
    </source>
</reference>
<feature type="transmembrane region" description="Helical" evidence="2">
    <location>
        <begin position="361"/>
        <end position="380"/>
    </location>
</feature>
<dbReference type="Pfam" id="PF01757">
    <property type="entry name" value="Acyl_transf_3"/>
    <property type="match status" value="1"/>
</dbReference>
<keyword evidence="4" id="KW-0012">Acyltransferase</keyword>
<dbReference type="GO" id="GO:0016747">
    <property type="term" value="F:acyltransferase activity, transferring groups other than amino-acyl groups"/>
    <property type="evidence" value="ECO:0007669"/>
    <property type="project" value="InterPro"/>
</dbReference>
<evidence type="ECO:0000313" key="4">
    <source>
        <dbReference type="EMBL" id="MYR33141.1"/>
    </source>
</evidence>
<dbReference type="EMBL" id="WWHY01000001">
    <property type="protein sequence ID" value="MYR33141.1"/>
    <property type="molecule type" value="Genomic_DNA"/>
</dbReference>
<feature type="transmembrane region" description="Helical" evidence="2">
    <location>
        <begin position="392"/>
        <end position="413"/>
    </location>
</feature>
<feature type="transmembrane region" description="Helical" evidence="2">
    <location>
        <begin position="222"/>
        <end position="242"/>
    </location>
</feature>
<sequence>MVPIPGEHGDVSTLLFPFGVTEGALARPFALGMTKERPPMTVTVDPVGDRPPTSSAAPAVEPAAHSKPARDRFLDVLRLFVMALVVVQHWWLPVLSVQTQGELAAGSVLSSDGGFALTWISQVMPLIFFVGGAANLISWRTASKRGVPARIWWAKRLRRLAWPVVPLAVVWILACHLAVLGGAPAQPVLVGAGAAGMVLWFLAVYVLVVMATPLLVAAQERFGWWVPAALLAGAVVVDTVRFNFGVEWFGYLNIAFVWLGVHQLGLRYVTGAIGRPHALGLAATGAVAALALAAFGPYSLNMTGVFAAETSNVAPPTLVLAALGAVQIGVAVLLRDLIVAWSNRPGPARMLDRVCPQLMTVYLWHMLPISVVAGVVVFGLGIDTPEPMTGLWLLWGVLGLVVLVPLILPLAHWAVRFEEPPRVLSGDPGLPRVLIAAALLGGGLLTLTVTGLGFGSAPVFGLSAIVVGLLLTAAPRRRARVPLGV</sequence>
<gene>
    <name evidence="4" type="ORF">GTW20_12925</name>
</gene>
<evidence type="ECO:0000259" key="3">
    <source>
        <dbReference type="Pfam" id="PF01757"/>
    </source>
</evidence>
<proteinExistence type="predicted"/>
<evidence type="ECO:0000256" key="2">
    <source>
        <dbReference type="SAM" id="Phobius"/>
    </source>
</evidence>
<accession>A0A7K2IT61</accession>
<dbReference type="InterPro" id="IPR002656">
    <property type="entry name" value="Acyl_transf_3_dom"/>
</dbReference>
<dbReference type="AlphaFoldDB" id="A0A7K2IT61"/>
<evidence type="ECO:0000313" key="5">
    <source>
        <dbReference type="Proteomes" id="UP000467124"/>
    </source>
</evidence>
<feature type="transmembrane region" description="Helical" evidence="2">
    <location>
        <begin position="433"/>
        <end position="451"/>
    </location>
</feature>
<feature type="transmembrane region" description="Helical" evidence="2">
    <location>
        <begin position="248"/>
        <end position="266"/>
    </location>
</feature>
<feature type="transmembrane region" description="Helical" evidence="2">
    <location>
        <begin position="188"/>
        <end position="210"/>
    </location>
</feature>
<feature type="transmembrane region" description="Helical" evidence="2">
    <location>
        <begin position="160"/>
        <end position="182"/>
    </location>
</feature>
<keyword evidence="2" id="KW-0472">Membrane</keyword>
<feature type="region of interest" description="Disordered" evidence="1">
    <location>
        <begin position="40"/>
        <end position="63"/>
    </location>
</feature>
<protein>
    <submittedName>
        <fullName evidence="4">Acyltransferase family protein</fullName>
    </submittedName>
</protein>